<proteinExistence type="inferred from homology"/>
<protein>
    <recommendedName>
        <fullName evidence="9">Phosphopantetheine adenylyltransferase</fullName>
        <ecNumber evidence="9">2.7.7.3</ecNumber>
    </recommendedName>
    <alternativeName>
        <fullName evidence="9">Dephospho-CoA pyrophosphorylase</fullName>
    </alternativeName>
    <alternativeName>
        <fullName evidence="9">Pantetheine-phosphate adenylyltransferase</fullName>
        <shortName evidence="9">PPAT</shortName>
    </alternativeName>
</protein>
<dbReference type="PATRIC" id="fig|1703770.3.peg.1077"/>
<evidence type="ECO:0000256" key="1">
    <source>
        <dbReference type="ARBA" id="ARBA00022490"/>
    </source>
</evidence>
<comment type="subcellular location">
    <subcellularLocation>
        <location evidence="9">Cytoplasm</location>
    </subcellularLocation>
</comment>
<comment type="function">
    <text evidence="9">Reversibly transfers an adenylyl group from ATP to 4'-phosphopantetheine, yielding dephospho-CoA (dPCoA) and pyrophosphate.</text>
</comment>
<evidence type="ECO:0000313" key="12">
    <source>
        <dbReference type="Proteomes" id="UP000052008"/>
    </source>
</evidence>
<keyword evidence="5 9" id="KW-0067">ATP-binding</keyword>
<reference evidence="11 12" key="1">
    <citation type="journal article" date="2015" name="Microbiome">
        <title>Genomic resolution of linkages in carbon, nitrogen, and sulfur cycling among widespread estuary sediment bacteria.</title>
        <authorList>
            <person name="Baker B.J."/>
            <person name="Lazar C.S."/>
            <person name="Teske A.P."/>
            <person name="Dick G.J."/>
        </authorList>
    </citation>
    <scope>NUCLEOTIDE SEQUENCE [LARGE SCALE GENOMIC DNA]</scope>
    <source>
        <strain evidence="11">DG_24</strain>
    </source>
</reference>
<comment type="pathway">
    <text evidence="9">Cofactor biosynthesis; coenzyme A biosynthesis; CoA from (R)-pantothenate: step 4/5.</text>
</comment>
<dbReference type="InterPro" id="IPR014729">
    <property type="entry name" value="Rossmann-like_a/b/a_fold"/>
</dbReference>
<gene>
    <name evidence="9 11" type="primary">coaD</name>
    <name evidence="11" type="ORF">AMJ39_02875</name>
</gene>
<comment type="caution">
    <text evidence="11">The sequence shown here is derived from an EMBL/GenBank/DDBJ whole genome shotgun (WGS) entry which is preliminary data.</text>
</comment>
<comment type="subunit">
    <text evidence="9">Homohexamer.</text>
</comment>
<feature type="site" description="Transition state stabilizer" evidence="9">
    <location>
        <position position="17"/>
    </location>
</feature>
<evidence type="ECO:0000256" key="8">
    <source>
        <dbReference type="ARBA" id="ARBA00029346"/>
    </source>
</evidence>
<comment type="cofactor">
    <cofactor evidence="9">
        <name>Mg(2+)</name>
        <dbReference type="ChEBI" id="CHEBI:18420"/>
    </cofactor>
</comment>
<keyword evidence="4 9" id="KW-0547">Nucleotide-binding</keyword>
<dbReference type="EMBL" id="LIZS01000011">
    <property type="protein sequence ID" value="KPJ53851.1"/>
    <property type="molecule type" value="Genomic_DNA"/>
</dbReference>
<keyword evidence="1 9" id="KW-0963">Cytoplasm</keyword>
<organism evidence="11 12">
    <name type="scientific">candidate division TA06 bacterium DG_24</name>
    <dbReference type="NCBI Taxonomy" id="1703770"/>
    <lineage>
        <taxon>Bacteria</taxon>
        <taxon>Bacteria division TA06</taxon>
    </lineage>
</organism>
<keyword evidence="2 9" id="KW-0808">Transferase</keyword>
<evidence type="ECO:0000256" key="5">
    <source>
        <dbReference type="ARBA" id="ARBA00022840"/>
    </source>
</evidence>
<dbReference type="GO" id="GO:0005524">
    <property type="term" value="F:ATP binding"/>
    <property type="evidence" value="ECO:0007669"/>
    <property type="project" value="UniProtKB-KW"/>
</dbReference>
<dbReference type="AlphaFoldDB" id="A0A0S7WUR1"/>
<keyword evidence="6 9" id="KW-0460">Magnesium</keyword>
<comment type="caution">
    <text evidence="9">Lacks conserved residue(s) required for the propagation of feature annotation.</text>
</comment>
<dbReference type="NCBIfam" id="TIGR00125">
    <property type="entry name" value="cyt_tran_rel"/>
    <property type="match status" value="1"/>
</dbReference>
<feature type="binding site" evidence="9">
    <location>
        <begin position="88"/>
        <end position="90"/>
    </location>
    <ligand>
        <name>ATP</name>
        <dbReference type="ChEBI" id="CHEBI:30616"/>
    </ligand>
</feature>
<keyword evidence="7 9" id="KW-0173">Coenzyme A biosynthesis</keyword>
<feature type="binding site" evidence="9">
    <location>
        <position position="87"/>
    </location>
    <ligand>
        <name>substrate</name>
    </ligand>
</feature>
<keyword evidence="3 9" id="KW-0548">Nucleotidyltransferase</keyword>
<dbReference type="PRINTS" id="PR01020">
    <property type="entry name" value="LPSBIOSNTHSS"/>
</dbReference>
<feature type="binding site" evidence="9">
    <location>
        <position position="41"/>
    </location>
    <ligand>
        <name>substrate</name>
    </ligand>
</feature>
<dbReference type="InterPro" id="IPR004821">
    <property type="entry name" value="Cyt_trans-like"/>
</dbReference>
<evidence type="ECO:0000256" key="4">
    <source>
        <dbReference type="ARBA" id="ARBA00022741"/>
    </source>
</evidence>
<accession>A0A0S7WUR1</accession>
<dbReference type="SUPFAM" id="SSF52374">
    <property type="entry name" value="Nucleotidylyl transferase"/>
    <property type="match status" value="1"/>
</dbReference>
<sequence length="165" mass="18209">MKVAIYPGAFDPVTNGHLDVIERSARLFERLIVAVAINQEKTSLFSLDERVEMLREVTGQWPNVEIDSFEGLLTEYARAKGAVAVIRGLRAISDFEIEFQMALMNRHLEPSVETLFLMASEQHSFLSSRIVKEVMSLGGDGSEFVPAVVERRLREKLGAGGGAGA</sequence>
<comment type="similarity">
    <text evidence="9">Belongs to the bacterial CoaD family.</text>
</comment>
<dbReference type="Pfam" id="PF01467">
    <property type="entry name" value="CTP_transf_like"/>
    <property type="match status" value="1"/>
</dbReference>
<evidence type="ECO:0000313" key="11">
    <source>
        <dbReference type="EMBL" id="KPJ53851.1"/>
    </source>
</evidence>
<evidence type="ECO:0000256" key="6">
    <source>
        <dbReference type="ARBA" id="ARBA00022842"/>
    </source>
</evidence>
<dbReference type="UniPathway" id="UPA00241">
    <property type="reaction ID" value="UER00355"/>
</dbReference>
<evidence type="ECO:0000259" key="10">
    <source>
        <dbReference type="Pfam" id="PF01467"/>
    </source>
</evidence>
<evidence type="ECO:0000256" key="3">
    <source>
        <dbReference type="ARBA" id="ARBA00022695"/>
    </source>
</evidence>
<feature type="binding site" evidence="9">
    <location>
        <begin position="123"/>
        <end position="129"/>
    </location>
    <ligand>
        <name>ATP</name>
        <dbReference type="ChEBI" id="CHEBI:30616"/>
    </ligand>
</feature>
<dbReference type="GO" id="GO:0015937">
    <property type="term" value="P:coenzyme A biosynthetic process"/>
    <property type="evidence" value="ECO:0007669"/>
    <property type="project" value="UniProtKB-UniRule"/>
</dbReference>
<dbReference type="Gene3D" id="3.40.50.620">
    <property type="entry name" value="HUPs"/>
    <property type="match status" value="1"/>
</dbReference>
<feature type="binding site" evidence="9">
    <location>
        <position position="73"/>
    </location>
    <ligand>
        <name>substrate</name>
    </ligand>
</feature>
<name>A0A0S7WUR1_UNCT6</name>
<feature type="domain" description="Cytidyltransferase-like" evidence="10">
    <location>
        <begin position="5"/>
        <end position="133"/>
    </location>
</feature>
<dbReference type="EC" id="2.7.7.3" evidence="9"/>
<dbReference type="STRING" id="1703770.AMJ39_02875"/>
<dbReference type="PANTHER" id="PTHR21342:SF1">
    <property type="entry name" value="PHOSPHOPANTETHEINE ADENYLYLTRANSFERASE"/>
    <property type="match status" value="1"/>
</dbReference>
<evidence type="ECO:0000256" key="9">
    <source>
        <dbReference type="HAMAP-Rule" id="MF_00151"/>
    </source>
</evidence>
<feature type="binding site" evidence="9">
    <location>
        <position position="17"/>
    </location>
    <ligand>
        <name>ATP</name>
        <dbReference type="ChEBI" id="CHEBI:30616"/>
    </ligand>
</feature>
<dbReference type="NCBIfam" id="TIGR01510">
    <property type="entry name" value="coaD_prev_kdtB"/>
    <property type="match status" value="1"/>
</dbReference>
<dbReference type="HAMAP" id="MF_00151">
    <property type="entry name" value="PPAT_bact"/>
    <property type="match status" value="1"/>
</dbReference>
<comment type="catalytic activity">
    <reaction evidence="8 9">
        <text>(R)-4'-phosphopantetheine + ATP + H(+) = 3'-dephospho-CoA + diphosphate</text>
        <dbReference type="Rhea" id="RHEA:19801"/>
        <dbReference type="ChEBI" id="CHEBI:15378"/>
        <dbReference type="ChEBI" id="CHEBI:30616"/>
        <dbReference type="ChEBI" id="CHEBI:33019"/>
        <dbReference type="ChEBI" id="CHEBI:57328"/>
        <dbReference type="ChEBI" id="CHEBI:61723"/>
        <dbReference type="EC" id="2.7.7.3"/>
    </reaction>
</comment>
<feature type="binding site" evidence="9">
    <location>
        <position position="98"/>
    </location>
    <ligand>
        <name>ATP</name>
        <dbReference type="ChEBI" id="CHEBI:30616"/>
    </ligand>
</feature>
<dbReference type="InterPro" id="IPR001980">
    <property type="entry name" value="PPAT"/>
</dbReference>
<evidence type="ECO:0000256" key="2">
    <source>
        <dbReference type="ARBA" id="ARBA00022679"/>
    </source>
</evidence>
<dbReference type="Proteomes" id="UP000052008">
    <property type="component" value="Unassembled WGS sequence"/>
</dbReference>
<evidence type="ECO:0000256" key="7">
    <source>
        <dbReference type="ARBA" id="ARBA00022993"/>
    </source>
</evidence>
<dbReference type="CDD" id="cd02163">
    <property type="entry name" value="PPAT"/>
    <property type="match status" value="1"/>
</dbReference>
<dbReference type="GO" id="GO:0005737">
    <property type="term" value="C:cytoplasm"/>
    <property type="evidence" value="ECO:0007669"/>
    <property type="project" value="UniProtKB-SubCell"/>
</dbReference>
<dbReference type="GO" id="GO:0004595">
    <property type="term" value="F:pantetheine-phosphate adenylyltransferase activity"/>
    <property type="evidence" value="ECO:0007669"/>
    <property type="project" value="UniProtKB-UniRule"/>
</dbReference>
<dbReference type="PANTHER" id="PTHR21342">
    <property type="entry name" value="PHOSPHOPANTETHEINE ADENYLYLTRANSFERASE"/>
    <property type="match status" value="1"/>
</dbReference>